<name>W9DP85_METTI</name>
<dbReference type="EMBL" id="AZAJ01000001">
    <property type="protein sequence ID" value="ETA68039.1"/>
    <property type="molecule type" value="Genomic_DNA"/>
</dbReference>
<evidence type="ECO:0000313" key="4">
    <source>
        <dbReference type="EMBL" id="ETA68039.1"/>
    </source>
</evidence>
<dbReference type="AlphaFoldDB" id="W9DP85"/>
<keyword evidence="3 4" id="KW-0012">Acyltransferase</keyword>
<keyword evidence="5" id="KW-1185">Reference proteome</keyword>
<dbReference type="NCBIfam" id="NF041874">
    <property type="entry name" value="EPS_EpsC"/>
    <property type="match status" value="1"/>
</dbReference>
<evidence type="ECO:0000256" key="3">
    <source>
        <dbReference type="ARBA" id="ARBA00023315"/>
    </source>
</evidence>
<dbReference type="InterPro" id="IPR011004">
    <property type="entry name" value="Trimer_LpxA-like_sf"/>
</dbReference>
<accession>W9DP85</accession>
<dbReference type="GO" id="GO:0008652">
    <property type="term" value="P:amino acid biosynthetic process"/>
    <property type="evidence" value="ECO:0007669"/>
    <property type="project" value="UniProtKB-KW"/>
</dbReference>
<dbReference type="PANTHER" id="PTHR42811">
    <property type="entry name" value="SERINE ACETYLTRANSFERASE"/>
    <property type="match status" value="1"/>
</dbReference>
<keyword evidence="1" id="KW-0028">Amino-acid biosynthesis</keyword>
<organism evidence="4 5">
    <name type="scientific">Methanolobus tindarius DSM 2278</name>
    <dbReference type="NCBI Taxonomy" id="1090322"/>
    <lineage>
        <taxon>Archaea</taxon>
        <taxon>Methanobacteriati</taxon>
        <taxon>Methanobacteriota</taxon>
        <taxon>Stenosarchaea group</taxon>
        <taxon>Methanomicrobia</taxon>
        <taxon>Methanosarcinales</taxon>
        <taxon>Methanosarcinaceae</taxon>
        <taxon>Methanolobus</taxon>
    </lineage>
</organism>
<evidence type="ECO:0000256" key="1">
    <source>
        <dbReference type="ARBA" id="ARBA00022605"/>
    </source>
</evidence>
<evidence type="ECO:0000313" key="5">
    <source>
        <dbReference type="Proteomes" id="UP000019483"/>
    </source>
</evidence>
<evidence type="ECO:0000256" key="2">
    <source>
        <dbReference type="ARBA" id="ARBA00022679"/>
    </source>
</evidence>
<reference evidence="4 5" key="1">
    <citation type="submission" date="2013-08" db="EMBL/GenBank/DDBJ databases">
        <authorList>
            <consortium name="DOE Joint Genome Institute"/>
            <person name="Eisen J."/>
            <person name="Huntemann M."/>
            <person name="Han J."/>
            <person name="Chen A."/>
            <person name="Kyrpides N."/>
            <person name="Mavromatis K."/>
            <person name="Markowitz V."/>
            <person name="Palaniappan K."/>
            <person name="Ivanova N."/>
            <person name="Schaumberg A."/>
            <person name="Pati A."/>
            <person name="Liolios K."/>
            <person name="Nordberg H.P."/>
            <person name="Cantor M.N."/>
            <person name="Hua S.X."/>
            <person name="Woyke T."/>
        </authorList>
    </citation>
    <scope>NUCLEOTIDE SEQUENCE [LARGE SCALE GENOMIC DNA]</scope>
    <source>
        <strain evidence="4 5">DSM 2278</strain>
    </source>
</reference>
<dbReference type="InterPro" id="IPR042122">
    <property type="entry name" value="Ser_AcTrfase_N_sf"/>
</dbReference>
<dbReference type="STRING" id="1090322.MettiDRAFT_1486"/>
<protein>
    <submittedName>
        <fullName evidence="4">Serine acetyltransferase</fullName>
        <ecNumber evidence="4">2.3.1.30</ecNumber>
    </submittedName>
</protein>
<dbReference type="CDD" id="cd03354">
    <property type="entry name" value="LbH_SAT"/>
    <property type="match status" value="1"/>
</dbReference>
<dbReference type="Gene3D" id="1.10.3130.10">
    <property type="entry name" value="serine acetyltransferase, domain 1"/>
    <property type="match status" value="1"/>
</dbReference>
<dbReference type="Gene3D" id="2.160.10.10">
    <property type="entry name" value="Hexapeptide repeat proteins"/>
    <property type="match status" value="1"/>
</dbReference>
<dbReference type="InterPro" id="IPR053376">
    <property type="entry name" value="Serine_acetyltransferase"/>
</dbReference>
<dbReference type="SUPFAM" id="SSF51161">
    <property type="entry name" value="Trimeric LpxA-like enzymes"/>
    <property type="match status" value="1"/>
</dbReference>
<dbReference type="GO" id="GO:0009001">
    <property type="term" value="F:serine O-acetyltransferase activity"/>
    <property type="evidence" value="ECO:0007669"/>
    <property type="project" value="UniProtKB-EC"/>
</dbReference>
<dbReference type="EC" id="2.3.1.30" evidence="4"/>
<sequence>MLLTVLTVQINNSEKGVINMTKTSSEQKRCSILNSMVDNIYRPEIPGIVDLVVNSCSDRGCFDHLEAAVIPSREALIEIIDLIKDILFPGYFGDQTVDKNTLPYHLGNEITELFSKLSEQITNSIIHECNRHDEECTECIDRGHEETLRFLKKIPEIRSMLASDIIATYEGDPAAKNYDEIIFSYPGIFAMTVYRSAHELHKQGISIIPRIMTEYAHSVVGIDIHPGANIGKGFFIDHGTGVVIGETCEIGDNVRIYQGVTLGSLSFPKDETGKLIRDKKRHPTIENDVVIYSNATILGGDTVIGARTVIGGNVWITKSVPPDTKVVIEEPRLIFKEKK</sequence>
<dbReference type="InterPro" id="IPR045304">
    <property type="entry name" value="LbH_SAT"/>
</dbReference>
<keyword evidence="2 4" id="KW-0808">Transferase</keyword>
<gene>
    <name evidence="4" type="ORF">MettiDRAFT_1486</name>
</gene>
<comment type="caution">
    <text evidence="4">The sequence shown here is derived from an EMBL/GenBank/DDBJ whole genome shotgun (WGS) entry which is preliminary data.</text>
</comment>
<proteinExistence type="predicted"/>
<dbReference type="Proteomes" id="UP000019483">
    <property type="component" value="Unassembled WGS sequence"/>
</dbReference>